<dbReference type="Proteomes" id="UP001147782">
    <property type="component" value="Unassembled WGS sequence"/>
</dbReference>
<dbReference type="PROSITE" id="PS00107">
    <property type="entry name" value="PROTEIN_KINASE_ATP"/>
    <property type="match status" value="1"/>
</dbReference>
<evidence type="ECO:0000256" key="1">
    <source>
        <dbReference type="PROSITE-ProRule" id="PRU10141"/>
    </source>
</evidence>
<name>A0A9W9VUG9_9EURO</name>
<dbReference type="OrthoDB" id="1738954at2759"/>
<evidence type="ECO:0000313" key="4">
    <source>
        <dbReference type="Proteomes" id="UP001147782"/>
    </source>
</evidence>
<dbReference type="Gene3D" id="3.30.200.20">
    <property type="entry name" value="Phosphorylase Kinase, domain 1"/>
    <property type="match status" value="1"/>
</dbReference>
<feature type="binding site" evidence="1">
    <location>
        <position position="109"/>
    </location>
    <ligand>
        <name>ATP</name>
        <dbReference type="ChEBI" id="CHEBI:30616"/>
    </ligand>
</feature>
<dbReference type="Pfam" id="PF00069">
    <property type="entry name" value="Pkinase"/>
    <property type="match status" value="2"/>
</dbReference>
<proteinExistence type="predicted"/>
<organism evidence="3 4">
    <name type="scientific">Penicillium cataractarum</name>
    <dbReference type="NCBI Taxonomy" id="2100454"/>
    <lineage>
        <taxon>Eukaryota</taxon>
        <taxon>Fungi</taxon>
        <taxon>Dikarya</taxon>
        <taxon>Ascomycota</taxon>
        <taxon>Pezizomycotina</taxon>
        <taxon>Eurotiomycetes</taxon>
        <taxon>Eurotiomycetidae</taxon>
        <taxon>Eurotiales</taxon>
        <taxon>Aspergillaceae</taxon>
        <taxon>Penicillium</taxon>
    </lineage>
</organism>
<sequence length="545" mass="60803">MRQQSGQPAVLSDGSVQALVEAKCLGHIHEEPNSCPRVTETSTTEYHQGKPAGHVVADTKIGQQDQDLPSYLGLDGWRLLARIGQGAFSTVYRAHGVDSNADRGEVAVKVMRKFEMNQQQLSNLQKEIDIMRRLDQKNTTRLIDAFESRQYCYIIMELCSGGELFAQIVKLTYLSEALSRHVITQVAEAVKYLHLVLGVVHRRDAGPCISSETKKIMLTILSDIKPENILFDAIPLVPSKFSKPSLPGEEDKLDEGDFIPGVGFGGIGHVKLADYGLSRIIDGNWATTPCGTLGYAAPETMCNDRYSTGVDMWALGCVLYAMLVGYPPFYDPDMRTMIQKVSNGNFEFQSPWWDNISSDAKDLILNLLTVDPGKRLDIEEFLSHPWIKNESSYHREGVKAQIEHSDVADISSTTIQAESQTPGPLAESRIEARTPDAMNVREIFGVAFSVHQQQADDHHHQPVPKRIEQRAQALPRPTSTCGLPLNGIVSKMNRCPMHEKAFLSDHSKHRHLLQLSELPSGLNMSQSVLLKRRRIQQEQTLQTDI</sequence>
<dbReference type="InterPro" id="IPR000719">
    <property type="entry name" value="Prot_kinase_dom"/>
</dbReference>
<dbReference type="GO" id="GO:0004672">
    <property type="term" value="F:protein kinase activity"/>
    <property type="evidence" value="ECO:0007669"/>
    <property type="project" value="InterPro"/>
</dbReference>
<keyword evidence="1" id="KW-0067">ATP-binding</keyword>
<comment type="caution">
    <text evidence="3">The sequence shown here is derived from an EMBL/GenBank/DDBJ whole genome shotgun (WGS) entry which is preliminary data.</text>
</comment>
<dbReference type="Gene3D" id="1.10.510.10">
    <property type="entry name" value="Transferase(Phosphotransferase) domain 1"/>
    <property type="match status" value="1"/>
</dbReference>
<dbReference type="AlphaFoldDB" id="A0A9W9VUG9"/>
<dbReference type="PANTHER" id="PTHR24347">
    <property type="entry name" value="SERINE/THREONINE-PROTEIN KINASE"/>
    <property type="match status" value="1"/>
</dbReference>
<evidence type="ECO:0000313" key="3">
    <source>
        <dbReference type="EMBL" id="KAJ5389454.1"/>
    </source>
</evidence>
<dbReference type="RefSeq" id="XP_056560182.1">
    <property type="nucleotide sequence ID" value="XM_056693453.1"/>
</dbReference>
<dbReference type="GeneID" id="81432630"/>
<reference evidence="3" key="1">
    <citation type="submission" date="2022-11" db="EMBL/GenBank/DDBJ databases">
        <authorList>
            <person name="Petersen C."/>
        </authorList>
    </citation>
    <scope>NUCLEOTIDE SEQUENCE</scope>
    <source>
        <strain evidence="3">IBT 29864</strain>
    </source>
</reference>
<gene>
    <name evidence="3" type="ORF">N7496_000522</name>
</gene>
<feature type="domain" description="Protein kinase" evidence="2">
    <location>
        <begin position="77"/>
        <end position="387"/>
    </location>
</feature>
<keyword evidence="1" id="KW-0547">Nucleotide-binding</keyword>
<dbReference type="PROSITE" id="PS50011">
    <property type="entry name" value="PROTEIN_KINASE_DOM"/>
    <property type="match status" value="1"/>
</dbReference>
<dbReference type="EMBL" id="JAPZBS010000001">
    <property type="protein sequence ID" value="KAJ5389454.1"/>
    <property type="molecule type" value="Genomic_DNA"/>
</dbReference>
<accession>A0A9W9VUG9</accession>
<evidence type="ECO:0000259" key="2">
    <source>
        <dbReference type="PROSITE" id="PS50011"/>
    </source>
</evidence>
<keyword evidence="4" id="KW-1185">Reference proteome</keyword>
<dbReference type="InterPro" id="IPR011009">
    <property type="entry name" value="Kinase-like_dom_sf"/>
</dbReference>
<reference evidence="3" key="2">
    <citation type="journal article" date="2023" name="IMA Fungus">
        <title>Comparative genomic study of the Penicillium genus elucidates a diverse pangenome and 15 lateral gene transfer events.</title>
        <authorList>
            <person name="Petersen C."/>
            <person name="Sorensen T."/>
            <person name="Nielsen M.R."/>
            <person name="Sondergaard T.E."/>
            <person name="Sorensen J.L."/>
            <person name="Fitzpatrick D.A."/>
            <person name="Frisvad J.C."/>
            <person name="Nielsen K.L."/>
        </authorList>
    </citation>
    <scope>NUCLEOTIDE SEQUENCE</scope>
    <source>
        <strain evidence="3">IBT 29864</strain>
    </source>
</reference>
<dbReference type="SUPFAM" id="SSF56112">
    <property type="entry name" value="Protein kinase-like (PK-like)"/>
    <property type="match status" value="1"/>
</dbReference>
<dbReference type="InterPro" id="IPR017441">
    <property type="entry name" value="Protein_kinase_ATP_BS"/>
</dbReference>
<protein>
    <recommendedName>
        <fullName evidence="2">Protein kinase domain-containing protein</fullName>
    </recommendedName>
</protein>
<dbReference type="SMART" id="SM00220">
    <property type="entry name" value="S_TKc"/>
    <property type="match status" value="1"/>
</dbReference>
<dbReference type="GO" id="GO:0005524">
    <property type="term" value="F:ATP binding"/>
    <property type="evidence" value="ECO:0007669"/>
    <property type="project" value="UniProtKB-UniRule"/>
</dbReference>